<dbReference type="InterPro" id="IPR018392">
    <property type="entry name" value="LysM"/>
</dbReference>
<proteinExistence type="inferred from homology"/>
<keyword evidence="7" id="KW-1185">Reference proteome</keyword>
<dbReference type="EMBL" id="NJET01000035">
    <property type="protein sequence ID" value="PHH64146.1"/>
    <property type="molecule type" value="Genomic_DNA"/>
</dbReference>
<evidence type="ECO:0000259" key="5">
    <source>
        <dbReference type="PROSITE" id="PS51782"/>
    </source>
</evidence>
<dbReference type="Pfam" id="PF01476">
    <property type="entry name" value="LysM"/>
    <property type="match status" value="3"/>
</dbReference>
<name>A0A2C5Y8V4_9HYPO</name>
<evidence type="ECO:0000256" key="4">
    <source>
        <dbReference type="SAM" id="SignalP"/>
    </source>
</evidence>
<dbReference type="PANTHER" id="PTHR34997">
    <property type="entry name" value="AM15"/>
    <property type="match status" value="1"/>
</dbReference>
<keyword evidence="4" id="KW-0732">Signal</keyword>
<dbReference type="Gene3D" id="3.10.350.10">
    <property type="entry name" value="LysM domain"/>
    <property type="match status" value="3"/>
</dbReference>
<keyword evidence="2" id="KW-0843">Virulence</keyword>
<dbReference type="PANTHER" id="PTHR34997:SF1">
    <property type="entry name" value="PEPTIDOGLYCAN-BINDING LYSIN DOMAIN"/>
    <property type="match status" value="1"/>
</dbReference>
<dbReference type="CDD" id="cd00118">
    <property type="entry name" value="LysM"/>
    <property type="match status" value="2"/>
</dbReference>
<evidence type="ECO:0000313" key="6">
    <source>
        <dbReference type="EMBL" id="PHH64146.1"/>
    </source>
</evidence>
<evidence type="ECO:0000256" key="3">
    <source>
        <dbReference type="ARBA" id="ARBA00044955"/>
    </source>
</evidence>
<dbReference type="SUPFAM" id="SSF54106">
    <property type="entry name" value="LysM domain"/>
    <property type="match status" value="1"/>
</dbReference>
<dbReference type="OrthoDB" id="10362199at2759"/>
<accession>A0A2C5Y8V4</accession>
<protein>
    <recommendedName>
        <fullName evidence="5">LysM domain-containing protein</fullName>
    </recommendedName>
</protein>
<reference evidence="6 7" key="1">
    <citation type="submission" date="2017-06" db="EMBL/GenBank/DDBJ databases">
        <title>Ant-infecting Ophiocordyceps genomes reveal a high diversity of potential behavioral manipulation genes and a possible major role for enterotoxins.</title>
        <authorList>
            <person name="De Bekker C."/>
            <person name="Evans H.C."/>
            <person name="Brachmann A."/>
            <person name="Hughes D.P."/>
        </authorList>
    </citation>
    <scope>NUCLEOTIDE SEQUENCE [LARGE SCALE GENOMIC DNA]</scope>
    <source>
        <strain evidence="6 7">Map64</strain>
    </source>
</reference>
<dbReference type="AlphaFoldDB" id="A0A2C5Y8V4"/>
<comment type="caution">
    <text evidence="6">The sequence shown here is derived from an EMBL/GenBank/DDBJ whole genome shotgun (WGS) entry which is preliminary data.</text>
</comment>
<evidence type="ECO:0000256" key="2">
    <source>
        <dbReference type="ARBA" id="ARBA00023026"/>
    </source>
</evidence>
<dbReference type="GO" id="GO:0008061">
    <property type="term" value="F:chitin binding"/>
    <property type="evidence" value="ECO:0007669"/>
    <property type="project" value="UniProtKB-KW"/>
</dbReference>
<dbReference type="SMART" id="SM00257">
    <property type="entry name" value="LysM"/>
    <property type="match status" value="3"/>
</dbReference>
<feature type="domain" description="LysM" evidence="5">
    <location>
        <begin position="177"/>
        <end position="222"/>
    </location>
</feature>
<dbReference type="STRING" id="1399860.A0A2C5Y8V4"/>
<evidence type="ECO:0000313" key="7">
    <source>
        <dbReference type="Proteomes" id="UP000226192"/>
    </source>
</evidence>
<dbReference type="PROSITE" id="PS51782">
    <property type="entry name" value="LYSM"/>
    <property type="match status" value="2"/>
</dbReference>
<dbReference type="InterPro" id="IPR036779">
    <property type="entry name" value="LysM_dom_sf"/>
</dbReference>
<feature type="signal peptide" evidence="4">
    <location>
        <begin position="1"/>
        <end position="22"/>
    </location>
</feature>
<gene>
    <name evidence="6" type="ORF">CDD81_4893</name>
</gene>
<feature type="chain" id="PRO_5012157460" description="LysM domain-containing protein" evidence="4">
    <location>
        <begin position="23"/>
        <end position="225"/>
    </location>
</feature>
<dbReference type="InterPro" id="IPR052210">
    <property type="entry name" value="LysM1-like"/>
</dbReference>
<keyword evidence="1" id="KW-0147">Chitin-binding</keyword>
<dbReference type="Proteomes" id="UP000226192">
    <property type="component" value="Unassembled WGS sequence"/>
</dbReference>
<comment type="similarity">
    <text evidence="3">Belongs to the secreted LysM effector family.</text>
</comment>
<sequence>MPSLKNLVTLIASGSLALGASAHPQAFRRAEDGGEAPPDSETCDYTVKAGYHAQSIGEMFGTDRDGILALNPELVTEDGGFPLSPGDVLKVPCVEPKEGFEPDVSGPCLKTKVLTEEDLAGIEEGDNCFDLARRLAVGVANFQAWNPDLPTFQDKCQDAAPGQEVCVAHFEEPPCAKRQEVKQGDNQEEIAAQNNVDVPELERLNPNLLFKGFLLSGDQLCVQGE</sequence>
<organism evidence="6 7">
    <name type="scientific">Ophiocordyceps australis</name>
    <dbReference type="NCBI Taxonomy" id="1399860"/>
    <lineage>
        <taxon>Eukaryota</taxon>
        <taxon>Fungi</taxon>
        <taxon>Dikarya</taxon>
        <taxon>Ascomycota</taxon>
        <taxon>Pezizomycotina</taxon>
        <taxon>Sordariomycetes</taxon>
        <taxon>Hypocreomycetidae</taxon>
        <taxon>Hypocreales</taxon>
        <taxon>Ophiocordycipitaceae</taxon>
        <taxon>Ophiocordyceps</taxon>
    </lineage>
</organism>
<evidence type="ECO:0000256" key="1">
    <source>
        <dbReference type="ARBA" id="ARBA00022669"/>
    </source>
</evidence>
<feature type="domain" description="LysM" evidence="5">
    <location>
        <begin position="118"/>
        <end position="167"/>
    </location>
</feature>